<accession>A0A1G2R214</accession>
<evidence type="ECO:0000256" key="6">
    <source>
        <dbReference type="HAMAP-Rule" id="MF_01007"/>
    </source>
</evidence>
<keyword evidence="6" id="KW-0963">Cytoplasm</keyword>
<dbReference type="Gene3D" id="1.10.150.170">
    <property type="entry name" value="Putative methyltransferase TM0872, insert domain"/>
    <property type="match status" value="1"/>
</dbReference>
<dbReference type="SUPFAM" id="SSF53335">
    <property type="entry name" value="S-adenosyl-L-methionine-dependent methyltransferases"/>
    <property type="match status" value="1"/>
</dbReference>
<dbReference type="NCBIfam" id="TIGR00006">
    <property type="entry name" value="16S rRNA (cytosine(1402)-N(4))-methyltransferase RsmH"/>
    <property type="match status" value="1"/>
</dbReference>
<dbReference type="Gene3D" id="3.40.50.150">
    <property type="entry name" value="Vaccinia Virus protein VP39"/>
    <property type="match status" value="1"/>
</dbReference>
<evidence type="ECO:0000256" key="2">
    <source>
        <dbReference type="ARBA" id="ARBA00022552"/>
    </source>
</evidence>
<keyword evidence="4 6" id="KW-0808">Transferase</keyword>
<proteinExistence type="inferred from homology"/>
<dbReference type="HAMAP" id="MF_01007">
    <property type="entry name" value="16SrRNA_methyltr_H"/>
    <property type="match status" value="1"/>
</dbReference>
<comment type="function">
    <text evidence="6">Specifically methylates the N4 position of cytidine in position 1402 (C1402) of 16S rRNA.</text>
</comment>
<sequence length="290" mass="32929">MHISVLTQEVLEYLNLKPNDNAIDGTAGGGGHTQEILKKIAPKGKVLAIDWDPAALERVKERISKEDTNRVMLWNGNFADLKQIAQDAGLSPINAVLLDLGFSSDQLEQSGRGFSFLKEEPLDMRYNPDITVTAEEIVNIWNERDLEEMFEIYGEEQYAKRIAKQIVRERAKQRIQTTRQLLDVIERAIPRRSALHPATRTFQALRICVNNELEHIKKGLQGAVDIISPEGRIAVISFHSLEDRIVKQFFKEQKALQAMTKKPIIPQEAEIKSNPRSRSAKLRVAQKIET</sequence>
<dbReference type="GO" id="GO:0070475">
    <property type="term" value="P:rRNA base methylation"/>
    <property type="evidence" value="ECO:0007669"/>
    <property type="project" value="UniProtKB-UniRule"/>
</dbReference>
<feature type="binding site" evidence="6">
    <location>
        <position position="99"/>
    </location>
    <ligand>
        <name>S-adenosyl-L-methionine</name>
        <dbReference type="ChEBI" id="CHEBI:59789"/>
    </ligand>
</feature>
<reference evidence="8 9" key="1">
    <citation type="journal article" date="2016" name="Nat. Commun.">
        <title>Thousands of microbial genomes shed light on interconnected biogeochemical processes in an aquifer system.</title>
        <authorList>
            <person name="Anantharaman K."/>
            <person name="Brown C.T."/>
            <person name="Hug L.A."/>
            <person name="Sharon I."/>
            <person name="Castelle C.J."/>
            <person name="Probst A.J."/>
            <person name="Thomas B.C."/>
            <person name="Singh A."/>
            <person name="Wilkins M.J."/>
            <person name="Karaoz U."/>
            <person name="Brodie E.L."/>
            <person name="Williams K.H."/>
            <person name="Hubbard S.S."/>
            <person name="Banfield J.F."/>
        </authorList>
    </citation>
    <scope>NUCLEOTIDE SEQUENCE [LARGE SCALE GENOMIC DNA]</scope>
</reference>
<dbReference type="Proteomes" id="UP000178092">
    <property type="component" value="Unassembled WGS sequence"/>
</dbReference>
<comment type="similarity">
    <text evidence="1 6">Belongs to the methyltransferase superfamily. RsmH family.</text>
</comment>
<dbReference type="InterPro" id="IPR002903">
    <property type="entry name" value="RsmH"/>
</dbReference>
<evidence type="ECO:0000313" key="9">
    <source>
        <dbReference type="Proteomes" id="UP000178092"/>
    </source>
</evidence>
<dbReference type="EC" id="2.1.1.199" evidence="6"/>
<evidence type="ECO:0000256" key="3">
    <source>
        <dbReference type="ARBA" id="ARBA00022603"/>
    </source>
</evidence>
<feature type="binding site" evidence="6">
    <location>
        <begin position="30"/>
        <end position="32"/>
    </location>
    <ligand>
        <name>S-adenosyl-L-methionine</name>
        <dbReference type="ChEBI" id="CHEBI:59789"/>
    </ligand>
</feature>
<keyword evidence="5 6" id="KW-0949">S-adenosyl-L-methionine</keyword>
<evidence type="ECO:0000256" key="4">
    <source>
        <dbReference type="ARBA" id="ARBA00022679"/>
    </source>
</evidence>
<keyword evidence="2 6" id="KW-0698">rRNA processing</keyword>
<protein>
    <recommendedName>
        <fullName evidence="6">Ribosomal RNA small subunit methyltransferase H</fullName>
        <ecNumber evidence="6">2.1.1.199</ecNumber>
    </recommendedName>
    <alternativeName>
        <fullName evidence="6">16S rRNA m(4)C1402 methyltransferase</fullName>
    </alternativeName>
    <alternativeName>
        <fullName evidence="6">rRNA (cytosine-N(4)-)-methyltransferase RsmH</fullName>
    </alternativeName>
</protein>
<evidence type="ECO:0000256" key="5">
    <source>
        <dbReference type="ARBA" id="ARBA00022691"/>
    </source>
</evidence>
<dbReference type="SUPFAM" id="SSF81799">
    <property type="entry name" value="Putative methyltransferase TM0872, insert domain"/>
    <property type="match status" value="1"/>
</dbReference>
<gene>
    <name evidence="6" type="primary">rsmH</name>
    <name evidence="8" type="ORF">A3C04_01220</name>
</gene>
<feature type="region of interest" description="Disordered" evidence="7">
    <location>
        <begin position="268"/>
        <end position="290"/>
    </location>
</feature>
<keyword evidence="3 6" id="KW-0489">Methyltransferase</keyword>
<dbReference type="InterPro" id="IPR023397">
    <property type="entry name" value="SAM-dep_MeTrfase_MraW_recog"/>
</dbReference>
<comment type="subcellular location">
    <subcellularLocation>
        <location evidence="6">Cytoplasm</location>
    </subcellularLocation>
</comment>
<feature type="binding site" evidence="6">
    <location>
        <position position="78"/>
    </location>
    <ligand>
        <name>S-adenosyl-L-methionine</name>
        <dbReference type="ChEBI" id="CHEBI:59789"/>
    </ligand>
</feature>
<organism evidence="8 9">
    <name type="scientific">Candidatus Wildermuthbacteria bacterium RIFCSPHIGHO2_02_FULL_45_25</name>
    <dbReference type="NCBI Taxonomy" id="1802450"/>
    <lineage>
        <taxon>Bacteria</taxon>
        <taxon>Candidatus Wildermuthiibacteriota</taxon>
    </lineage>
</organism>
<dbReference type="PANTHER" id="PTHR11265">
    <property type="entry name" value="S-ADENOSYL-METHYLTRANSFERASE MRAW"/>
    <property type="match status" value="1"/>
</dbReference>
<dbReference type="Pfam" id="PF01795">
    <property type="entry name" value="Methyltransf_5"/>
    <property type="match status" value="1"/>
</dbReference>
<dbReference type="PIRSF" id="PIRSF004486">
    <property type="entry name" value="MraW"/>
    <property type="match status" value="1"/>
</dbReference>
<evidence type="ECO:0000256" key="7">
    <source>
        <dbReference type="SAM" id="MobiDB-lite"/>
    </source>
</evidence>
<feature type="binding site" evidence="6">
    <location>
        <position position="50"/>
    </location>
    <ligand>
        <name>S-adenosyl-L-methionine</name>
        <dbReference type="ChEBI" id="CHEBI:59789"/>
    </ligand>
</feature>
<evidence type="ECO:0000313" key="8">
    <source>
        <dbReference type="EMBL" id="OHA66429.1"/>
    </source>
</evidence>
<dbReference type="GO" id="GO:0005737">
    <property type="term" value="C:cytoplasm"/>
    <property type="evidence" value="ECO:0007669"/>
    <property type="project" value="UniProtKB-SubCell"/>
</dbReference>
<dbReference type="GO" id="GO:0071424">
    <property type="term" value="F:rRNA (cytosine-N4-)-methyltransferase activity"/>
    <property type="evidence" value="ECO:0007669"/>
    <property type="project" value="UniProtKB-UniRule"/>
</dbReference>
<dbReference type="AlphaFoldDB" id="A0A1G2R214"/>
<evidence type="ECO:0000256" key="1">
    <source>
        <dbReference type="ARBA" id="ARBA00010396"/>
    </source>
</evidence>
<dbReference type="InterPro" id="IPR029063">
    <property type="entry name" value="SAM-dependent_MTases_sf"/>
</dbReference>
<comment type="caution">
    <text evidence="8">The sequence shown here is derived from an EMBL/GenBank/DDBJ whole genome shotgun (WGS) entry which is preliminary data.</text>
</comment>
<comment type="catalytic activity">
    <reaction evidence="6">
        <text>cytidine(1402) in 16S rRNA + S-adenosyl-L-methionine = N(4)-methylcytidine(1402) in 16S rRNA + S-adenosyl-L-homocysteine + H(+)</text>
        <dbReference type="Rhea" id="RHEA:42928"/>
        <dbReference type="Rhea" id="RHEA-COMP:10286"/>
        <dbReference type="Rhea" id="RHEA-COMP:10287"/>
        <dbReference type="ChEBI" id="CHEBI:15378"/>
        <dbReference type="ChEBI" id="CHEBI:57856"/>
        <dbReference type="ChEBI" id="CHEBI:59789"/>
        <dbReference type="ChEBI" id="CHEBI:74506"/>
        <dbReference type="ChEBI" id="CHEBI:82748"/>
        <dbReference type="EC" id="2.1.1.199"/>
    </reaction>
</comment>
<dbReference type="EMBL" id="MHTV01000033">
    <property type="protein sequence ID" value="OHA66429.1"/>
    <property type="molecule type" value="Genomic_DNA"/>
</dbReference>
<feature type="binding site" evidence="6">
    <location>
        <position position="106"/>
    </location>
    <ligand>
        <name>S-adenosyl-L-methionine</name>
        <dbReference type="ChEBI" id="CHEBI:59789"/>
    </ligand>
</feature>
<dbReference type="PANTHER" id="PTHR11265:SF0">
    <property type="entry name" value="12S RRNA N4-METHYLCYTIDINE METHYLTRANSFERASE"/>
    <property type="match status" value="1"/>
</dbReference>
<name>A0A1G2R214_9BACT</name>